<comment type="caution">
    <text evidence="2">The sequence shown here is derived from an EMBL/GenBank/DDBJ whole genome shotgun (WGS) entry which is preliminary data.</text>
</comment>
<accession>A0A374PDN7</accession>
<dbReference type="Gene3D" id="1.50.10.10">
    <property type="match status" value="1"/>
</dbReference>
<dbReference type="InterPro" id="IPR054363">
    <property type="entry name" value="GH95_cat"/>
</dbReference>
<evidence type="ECO:0000259" key="1">
    <source>
        <dbReference type="Pfam" id="PF22124"/>
    </source>
</evidence>
<dbReference type="GO" id="GO:0004560">
    <property type="term" value="F:alpha-L-fucosidase activity"/>
    <property type="evidence" value="ECO:0007669"/>
    <property type="project" value="TreeGrafter"/>
</dbReference>
<protein>
    <recommendedName>
        <fullName evidence="1">Glycosyl hydrolase family 95 catalytic domain-containing protein</fullName>
    </recommendedName>
</protein>
<name>A0A374PDN7_9FIRM</name>
<dbReference type="RefSeq" id="WP_117630267.1">
    <property type="nucleotide sequence ID" value="NZ_QSON01000001.1"/>
</dbReference>
<dbReference type="GO" id="GO:0005975">
    <property type="term" value="P:carbohydrate metabolic process"/>
    <property type="evidence" value="ECO:0007669"/>
    <property type="project" value="InterPro"/>
</dbReference>
<dbReference type="Proteomes" id="UP000263014">
    <property type="component" value="Unassembled WGS sequence"/>
</dbReference>
<proteinExistence type="predicted"/>
<dbReference type="AlphaFoldDB" id="A0A374PDN7"/>
<dbReference type="Pfam" id="PF22124">
    <property type="entry name" value="Glyco_hydro_95_cat"/>
    <property type="match status" value="1"/>
</dbReference>
<dbReference type="SUPFAM" id="SSF48208">
    <property type="entry name" value="Six-hairpin glycosidases"/>
    <property type="match status" value="1"/>
</dbReference>
<dbReference type="EMBL" id="QSON01000001">
    <property type="protein sequence ID" value="RGJ08211.1"/>
    <property type="molecule type" value="Genomic_DNA"/>
</dbReference>
<dbReference type="InterPro" id="IPR013780">
    <property type="entry name" value="Glyco_hydro_b"/>
</dbReference>
<sequence length="840" mass="96566">MYGAVSLNKNGHLNVRIMQYLKKHNIVYRSPQYRGCEGFPIGNGSFGGMLYHSADTIEMTLSHTDAIDFTKDGNFKAWAWESEEENTAPAACGRLSIFDGMPSFDKLYLKKYCSTLSLAEGSVQMESETCFSKYHMTMFCSREKQLLYCDVNVDTVEDVVKTVRLTRWGSRNFFHDYEQMAECREKNLQKTRTGTENGCLYVMQKLRGSITLTMVQVAGQGQVIVNNSHSIEYQVNPKCRHFTVFVRCQIIETEEEAASACLQFKEEAEGITAEKLMAVQRQEWKEFWIKSFVYLPDDDYIENLYNSYLYLLNSCSRGQYPVTFGGIWCPNADIRNWGHYYHWNHQQIYWGLHTGGHSELMENYYNYRENMLPQAQADGMVLFHSSGAFYSDISNYNGYQALEPDTVRNLTPGAQIAMDFYKHYQYTCDEVFLRQRAYPMMKACAKLYEDLLEDSDQGYMIRGGSSCYESYWILKATMTDWAMISVLFDALTEASVVLGCDEEKRKEWETIRRRLYSLPLSREDTGKGEATLLSPGLKWDNIPVRFGEGEYPFNTFGFSQLAAVYPSGVISLKDRGKKEFKAAEATFELAKERDFMVRNSEATAGHNAAPEIGARLGDKKDTMELIRMFALKYQVFKNGTCHFADIRSGKRHEVKYRTRVIESGMPTDWRKVHEKNDGKRVLLDTEVFLHCYFEAHANIYTGINEMLLQSCDGIIRVFPAAEQGMNAAFELYAAGGFRVVSEMVRGEILYVSVTASVQSDCRLENPWEQEEPIRIISQDCEIPFEEMEGVVKFHMEADEICVIERCNRPLCCYYQNEITGKENTGVKQFKGNQLGCDQEF</sequence>
<feature type="domain" description="Glycosyl hydrolase family 95 catalytic" evidence="1">
    <location>
        <begin position="296"/>
        <end position="629"/>
    </location>
</feature>
<dbReference type="PANTHER" id="PTHR31084:SF0">
    <property type="entry name" value="ALPHA-L-FUCOSIDASE 2"/>
    <property type="match status" value="1"/>
</dbReference>
<dbReference type="Gene3D" id="2.60.40.1180">
    <property type="entry name" value="Golgi alpha-mannosidase II"/>
    <property type="match status" value="1"/>
</dbReference>
<evidence type="ECO:0000313" key="2">
    <source>
        <dbReference type="EMBL" id="RGJ08211.1"/>
    </source>
</evidence>
<organism evidence="2 3">
    <name type="scientific">Hungatella hathewayi</name>
    <dbReference type="NCBI Taxonomy" id="154046"/>
    <lineage>
        <taxon>Bacteria</taxon>
        <taxon>Bacillati</taxon>
        <taxon>Bacillota</taxon>
        <taxon>Clostridia</taxon>
        <taxon>Lachnospirales</taxon>
        <taxon>Lachnospiraceae</taxon>
        <taxon>Hungatella</taxon>
    </lineage>
</organism>
<dbReference type="InterPro" id="IPR012341">
    <property type="entry name" value="6hp_glycosidase-like_sf"/>
</dbReference>
<reference evidence="2 3" key="1">
    <citation type="submission" date="2018-08" db="EMBL/GenBank/DDBJ databases">
        <title>A genome reference for cultivated species of the human gut microbiota.</title>
        <authorList>
            <person name="Zou Y."/>
            <person name="Xue W."/>
            <person name="Luo G."/>
        </authorList>
    </citation>
    <scope>NUCLEOTIDE SEQUENCE [LARGE SCALE GENOMIC DNA]</scope>
    <source>
        <strain evidence="2 3">TM09-12</strain>
    </source>
</reference>
<evidence type="ECO:0000313" key="3">
    <source>
        <dbReference type="Proteomes" id="UP000263014"/>
    </source>
</evidence>
<dbReference type="InterPro" id="IPR008928">
    <property type="entry name" value="6-hairpin_glycosidase_sf"/>
</dbReference>
<dbReference type="PANTHER" id="PTHR31084">
    <property type="entry name" value="ALPHA-L-FUCOSIDASE 2"/>
    <property type="match status" value="1"/>
</dbReference>
<gene>
    <name evidence="2" type="ORF">DXD79_02055</name>
</gene>